<dbReference type="InterPro" id="IPR036291">
    <property type="entry name" value="NAD(P)-bd_dom_sf"/>
</dbReference>
<dbReference type="SUPFAM" id="SSF51735">
    <property type="entry name" value="NAD(P)-binding Rossmann-fold domains"/>
    <property type="match status" value="1"/>
</dbReference>
<comment type="similarity">
    <text evidence="1">Belongs to the Gfo/Idh/MocA family.</text>
</comment>
<protein>
    <submittedName>
        <fullName evidence="5">Oxidoreductase</fullName>
    </submittedName>
</protein>
<dbReference type="InterPro" id="IPR000683">
    <property type="entry name" value="Gfo/Idh/MocA-like_OxRdtase_N"/>
</dbReference>
<dbReference type="PANTHER" id="PTHR22604">
    <property type="entry name" value="OXIDOREDUCTASES"/>
    <property type="match status" value="1"/>
</dbReference>
<dbReference type="AlphaFoldDB" id="A0A430A7S0"/>
<evidence type="ECO:0000313" key="6">
    <source>
        <dbReference type="Proteomes" id="UP000287101"/>
    </source>
</evidence>
<reference evidence="5 6" key="1">
    <citation type="submission" date="2017-05" db="EMBL/GenBank/DDBJ databases">
        <title>Vagococcus spp. assemblies.</title>
        <authorList>
            <person name="Gulvik C.A."/>
        </authorList>
    </citation>
    <scope>NUCLEOTIDE SEQUENCE [LARGE SCALE GENOMIC DNA]</scope>
    <source>
        <strain evidence="5 6">CCUG 41755</strain>
    </source>
</reference>
<dbReference type="InterPro" id="IPR050984">
    <property type="entry name" value="Gfo/Idh/MocA_domain"/>
</dbReference>
<feature type="domain" description="Gfo/Idh/MocA-like oxidoreductase N-terminal" evidence="3">
    <location>
        <begin position="5"/>
        <end position="119"/>
    </location>
</feature>
<dbReference type="GO" id="GO:0016491">
    <property type="term" value="F:oxidoreductase activity"/>
    <property type="evidence" value="ECO:0007669"/>
    <property type="project" value="UniProtKB-KW"/>
</dbReference>
<dbReference type="InterPro" id="IPR055170">
    <property type="entry name" value="GFO_IDH_MocA-like_dom"/>
</dbReference>
<dbReference type="Pfam" id="PF01408">
    <property type="entry name" value="GFO_IDH_MocA"/>
    <property type="match status" value="1"/>
</dbReference>
<dbReference type="Pfam" id="PF22725">
    <property type="entry name" value="GFO_IDH_MocA_C3"/>
    <property type="match status" value="1"/>
</dbReference>
<comment type="caution">
    <text evidence="5">The sequence shown here is derived from an EMBL/GenBank/DDBJ whole genome shotgun (WGS) entry which is preliminary data.</text>
</comment>
<dbReference type="EMBL" id="NGJY01000002">
    <property type="protein sequence ID" value="RSU03173.1"/>
    <property type="molecule type" value="Genomic_DNA"/>
</dbReference>
<organism evidence="5 6">
    <name type="scientific">Vagococcus fessus</name>
    <dbReference type="NCBI Taxonomy" id="120370"/>
    <lineage>
        <taxon>Bacteria</taxon>
        <taxon>Bacillati</taxon>
        <taxon>Bacillota</taxon>
        <taxon>Bacilli</taxon>
        <taxon>Lactobacillales</taxon>
        <taxon>Enterococcaceae</taxon>
        <taxon>Vagococcus</taxon>
    </lineage>
</organism>
<evidence type="ECO:0000259" key="4">
    <source>
        <dbReference type="Pfam" id="PF22725"/>
    </source>
</evidence>
<dbReference type="GO" id="GO:0000166">
    <property type="term" value="F:nucleotide binding"/>
    <property type="evidence" value="ECO:0007669"/>
    <property type="project" value="InterPro"/>
</dbReference>
<evidence type="ECO:0000256" key="1">
    <source>
        <dbReference type="ARBA" id="ARBA00010928"/>
    </source>
</evidence>
<sequence length="319" mass="35706">MTHYNWAILGLGAMAEQFTENFSHPNATLKAAASRSLEKAQQFAKQHDIEKAYGSYDELFSDDSIDIIYIATPHNHHIDSILSALNHGKHVLCEKAITLNGTELEEAVSLAKKKKLILAEAMTIFHMPLFEKLKQRMDNGEFGKLKMIQASFGSYKEADPTNRFFNPDLAGGALLDIGTYAVSFVRYFLSEQPNDIHSLMSPFKTGVDEQSVTIFKNNQNEMATVALTFQAKMPKQCIIALEKAYITVTDYPRADTATLTYVDGHTDTIKVGNTQDALAYEVSDMIDYIEEKKPNTSLDLTQDVMSLLDTMSNQWASHN</sequence>
<accession>A0A430A7S0</accession>
<dbReference type="OrthoDB" id="9815825at2"/>
<dbReference type="SUPFAM" id="SSF55347">
    <property type="entry name" value="Glyceraldehyde-3-phosphate dehydrogenase-like, C-terminal domain"/>
    <property type="match status" value="1"/>
</dbReference>
<feature type="domain" description="GFO/IDH/MocA-like oxidoreductase" evidence="4">
    <location>
        <begin position="130"/>
        <end position="245"/>
    </location>
</feature>
<dbReference type="PANTHER" id="PTHR22604:SF105">
    <property type="entry name" value="TRANS-1,2-DIHYDROBENZENE-1,2-DIOL DEHYDROGENASE"/>
    <property type="match status" value="1"/>
</dbReference>
<name>A0A430A7S0_9ENTE</name>
<gene>
    <name evidence="5" type="ORF">CBF31_05500</name>
</gene>
<dbReference type="Gene3D" id="3.30.360.10">
    <property type="entry name" value="Dihydrodipicolinate Reductase, domain 2"/>
    <property type="match status" value="1"/>
</dbReference>
<dbReference type="RefSeq" id="WP_126831385.1">
    <property type="nucleotide sequence ID" value="NZ_CBCRYB010000010.1"/>
</dbReference>
<proteinExistence type="inferred from homology"/>
<evidence type="ECO:0000259" key="3">
    <source>
        <dbReference type="Pfam" id="PF01408"/>
    </source>
</evidence>
<keyword evidence="2" id="KW-0560">Oxidoreductase</keyword>
<evidence type="ECO:0000313" key="5">
    <source>
        <dbReference type="EMBL" id="RSU03173.1"/>
    </source>
</evidence>
<keyword evidence="6" id="KW-1185">Reference proteome</keyword>
<evidence type="ECO:0000256" key="2">
    <source>
        <dbReference type="ARBA" id="ARBA00023002"/>
    </source>
</evidence>
<dbReference type="Proteomes" id="UP000287101">
    <property type="component" value="Unassembled WGS sequence"/>
</dbReference>
<dbReference type="Gene3D" id="3.40.50.720">
    <property type="entry name" value="NAD(P)-binding Rossmann-like Domain"/>
    <property type="match status" value="1"/>
</dbReference>